<dbReference type="GO" id="GO:0005506">
    <property type="term" value="F:iron ion binding"/>
    <property type="evidence" value="ECO:0007669"/>
    <property type="project" value="InterPro"/>
</dbReference>
<feature type="binding site" description="axial binding residue" evidence="8">
    <location>
        <position position="439"/>
    </location>
    <ligand>
        <name>heme</name>
        <dbReference type="ChEBI" id="CHEBI:30413"/>
    </ligand>
    <ligandPart>
        <name>Fe</name>
        <dbReference type="ChEBI" id="CHEBI:18248"/>
    </ligandPart>
</feature>
<dbReference type="OrthoDB" id="3934656at2759"/>
<name>A0A1D2M9I4_ORCCI</name>
<dbReference type="InterPro" id="IPR001128">
    <property type="entry name" value="Cyt_P450"/>
</dbReference>
<dbReference type="AlphaFoldDB" id="A0A1D2M9I4"/>
<evidence type="ECO:0000256" key="3">
    <source>
        <dbReference type="ARBA" id="ARBA00022617"/>
    </source>
</evidence>
<keyword evidence="5 9" id="KW-0560">Oxidoreductase</keyword>
<evidence type="ECO:0000256" key="9">
    <source>
        <dbReference type="RuleBase" id="RU000461"/>
    </source>
</evidence>
<evidence type="ECO:0000256" key="10">
    <source>
        <dbReference type="SAM" id="Phobius"/>
    </source>
</evidence>
<evidence type="ECO:0000313" key="11">
    <source>
        <dbReference type="EMBL" id="ODM89554.1"/>
    </source>
</evidence>
<dbReference type="InterPro" id="IPR050182">
    <property type="entry name" value="Cytochrome_P450_fam2"/>
</dbReference>
<keyword evidence="12" id="KW-1185">Reference proteome</keyword>
<evidence type="ECO:0000256" key="8">
    <source>
        <dbReference type="PIRSR" id="PIRSR602401-1"/>
    </source>
</evidence>
<keyword evidence="6 8" id="KW-0408">Iron</keyword>
<dbReference type="PRINTS" id="PR00463">
    <property type="entry name" value="EP450I"/>
</dbReference>
<dbReference type="PANTHER" id="PTHR24300:SF376">
    <property type="entry name" value="CYTOCHROME P450 15A1"/>
    <property type="match status" value="1"/>
</dbReference>
<dbReference type="InterPro" id="IPR036396">
    <property type="entry name" value="Cyt_P450_sf"/>
</dbReference>
<accession>A0A1D2M9I4</accession>
<dbReference type="GO" id="GO:0006805">
    <property type="term" value="P:xenobiotic metabolic process"/>
    <property type="evidence" value="ECO:0007669"/>
    <property type="project" value="TreeGrafter"/>
</dbReference>
<dbReference type="GO" id="GO:0006082">
    <property type="term" value="P:organic acid metabolic process"/>
    <property type="evidence" value="ECO:0007669"/>
    <property type="project" value="TreeGrafter"/>
</dbReference>
<reference evidence="11 12" key="1">
    <citation type="journal article" date="2016" name="Genome Biol. Evol.">
        <title>Gene Family Evolution Reflects Adaptation to Soil Environmental Stressors in the Genome of the Collembolan Orchesella cincta.</title>
        <authorList>
            <person name="Faddeeva-Vakhrusheva A."/>
            <person name="Derks M.F."/>
            <person name="Anvar S.Y."/>
            <person name="Agamennone V."/>
            <person name="Suring W."/>
            <person name="Smit S."/>
            <person name="van Straalen N.M."/>
            <person name="Roelofs D."/>
        </authorList>
    </citation>
    <scope>NUCLEOTIDE SEQUENCE [LARGE SCALE GENOMIC DNA]</scope>
    <source>
        <tissue evidence="11">Mixed pool</tissue>
    </source>
</reference>
<gene>
    <name evidence="11" type="ORF">Ocin01_17129</name>
</gene>
<dbReference type="Pfam" id="PF00067">
    <property type="entry name" value="p450"/>
    <property type="match status" value="1"/>
</dbReference>
<dbReference type="GO" id="GO:0008395">
    <property type="term" value="F:steroid hydroxylase activity"/>
    <property type="evidence" value="ECO:0007669"/>
    <property type="project" value="TreeGrafter"/>
</dbReference>
<dbReference type="OMA" id="PRRTWLF"/>
<keyword evidence="10" id="KW-1133">Transmembrane helix</keyword>
<evidence type="ECO:0000256" key="1">
    <source>
        <dbReference type="ARBA" id="ARBA00001971"/>
    </source>
</evidence>
<evidence type="ECO:0000256" key="5">
    <source>
        <dbReference type="ARBA" id="ARBA00023002"/>
    </source>
</evidence>
<protein>
    <submittedName>
        <fullName evidence="11">Methyl farnesoate epoxidase</fullName>
    </submittedName>
</protein>
<dbReference type="PANTHER" id="PTHR24300">
    <property type="entry name" value="CYTOCHROME P450 508A4-RELATED"/>
    <property type="match status" value="1"/>
</dbReference>
<sequence length="494" mass="55655">MTPLLTFSEAALTLLALLMVFFYFWKTRKDPRYPPGPTPIPFFGNVLQLGRDPSKVMQNWADKYGPIYSIRMGNEDTIVVNDSKLVKELFSNASSTGRPSNPILRVFGGGLGIVQAQGNTWEAQRRFTLRKLRDVGVLKSSIEGFLVEEASTLIKYLERNVGKSISGKGLFNGPVVNSLWRIVSGETNDWDSPVKPEILKRAENCTRTVSSGLMFAPFLRHIAPGFFGWTEWVKSLQSYSELTNQAIENHARNLDPNNPQDFIDHYLVEMQDTTDQSSTFYRENGELNLRAVAADLFVAGSETSSATLAFAILFLLLNKEAQRKAQLELDQVVGSFSQISLSHKTSLPYTEAIVLETLRLSTIAPFAIPHRMLEDTMFHGYLLPKDVTIMSDLHAIHHDPKIWGPDVNSFRPERFLNQTETQISRHESLISFGAGRRSCLGEGLAKDTLFLFIASILHKFNIEQDPQNPVFKVETQFGMVVEPKPFKFMVSLRN</sequence>
<comment type="caution">
    <text evidence="11">The sequence shown here is derived from an EMBL/GenBank/DDBJ whole genome shotgun (WGS) entry which is preliminary data.</text>
</comment>
<dbReference type="Proteomes" id="UP000094527">
    <property type="component" value="Unassembled WGS sequence"/>
</dbReference>
<comment type="similarity">
    <text evidence="2 9">Belongs to the cytochrome P450 family.</text>
</comment>
<dbReference type="InterPro" id="IPR002401">
    <property type="entry name" value="Cyt_P450_E_grp-I"/>
</dbReference>
<dbReference type="GO" id="GO:0005737">
    <property type="term" value="C:cytoplasm"/>
    <property type="evidence" value="ECO:0007669"/>
    <property type="project" value="TreeGrafter"/>
</dbReference>
<dbReference type="STRING" id="48709.A0A1D2M9I4"/>
<dbReference type="FunFam" id="1.10.630.10:FF:000036">
    <property type="entry name" value="CYtochrome P450 family"/>
    <property type="match status" value="1"/>
</dbReference>
<dbReference type="InterPro" id="IPR017972">
    <property type="entry name" value="Cyt_P450_CS"/>
</dbReference>
<keyword evidence="3 8" id="KW-0349">Heme</keyword>
<evidence type="ECO:0000313" key="12">
    <source>
        <dbReference type="Proteomes" id="UP000094527"/>
    </source>
</evidence>
<comment type="cofactor">
    <cofactor evidence="1 8">
        <name>heme</name>
        <dbReference type="ChEBI" id="CHEBI:30413"/>
    </cofactor>
</comment>
<dbReference type="EMBL" id="LJIJ01002549">
    <property type="protein sequence ID" value="ODM89554.1"/>
    <property type="molecule type" value="Genomic_DNA"/>
</dbReference>
<keyword evidence="10" id="KW-0472">Membrane</keyword>
<dbReference type="GO" id="GO:0016712">
    <property type="term" value="F:oxidoreductase activity, acting on paired donors, with incorporation or reduction of molecular oxygen, reduced flavin or flavoprotein as one donor, and incorporation of one atom of oxygen"/>
    <property type="evidence" value="ECO:0007669"/>
    <property type="project" value="TreeGrafter"/>
</dbReference>
<dbReference type="PRINTS" id="PR00385">
    <property type="entry name" value="P450"/>
</dbReference>
<feature type="transmembrane region" description="Helical" evidence="10">
    <location>
        <begin position="6"/>
        <end position="25"/>
    </location>
</feature>
<keyword evidence="4 8" id="KW-0479">Metal-binding</keyword>
<dbReference type="PROSITE" id="PS00086">
    <property type="entry name" value="CYTOCHROME_P450"/>
    <property type="match status" value="1"/>
</dbReference>
<proteinExistence type="inferred from homology"/>
<evidence type="ECO:0000256" key="7">
    <source>
        <dbReference type="ARBA" id="ARBA00023033"/>
    </source>
</evidence>
<evidence type="ECO:0000256" key="6">
    <source>
        <dbReference type="ARBA" id="ARBA00023004"/>
    </source>
</evidence>
<keyword evidence="7 9" id="KW-0503">Monooxygenase</keyword>
<organism evidence="11 12">
    <name type="scientific">Orchesella cincta</name>
    <name type="common">Springtail</name>
    <name type="synonym">Podura cincta</name>
    <dbReference type="NCBI Taxonomy" id="48709"/>
    <lineage>
        <taxon>Eukaryota</taxon>
        <taxon>Metazoa</taxon>
        <taxon>Ecdysozoa</taxon>
        <taxon>Arthropoda</taxon>
        <taxon>Hexapoda</taxon>
        <taxon>Collembola</taxon>
        <taxon>Entomobryomorpha</taxon>
        <taxon>Entomobryoidea</taxon>
        <taxon>Orchesellidae</taxon>
        <taxon>Orchesellinae</taxon>
        <taxon>Orchesella</taxon>
    </lineage>
</organism>
<evidence type="ECO:0000256" key="4">
    <source>
        <dbReference type="ARBA" id="ARBA00022723"/>
    </source>
</evidence>
<dbReference type="GO" id="GO:0020037">
    <property type="term" value="F:heme binding"/>
    <property type="evidence" value="ECO:0007669"/>
    <property type="project" value="InterPro"/>
</dbReference>
<dbReference type="Gene3D" id="1.10.630.10">
    <property type="entry name" value="Cytochrome P450"/>
    <property type="match status" value="1"/>
</dbReference>
<dbReference type="SUPFAM" id="SSF48264">
    <property type="entry name" value="Cytochrome P450"/>
    <property type="match status" value="1"/>
</dbReference>
<keyword evidence="10" id="KW-0812">Transmembrane</keyword>
<evidence type="ECO:0000256" key="2">
    <source>
        <dbReference type="ARBA" id="ARBA00010617"/>
    </source>
</evidence>